<proteinExistence type="predicted"/>
<gene>
    <name evidence="1" type="ORF">O181_052003</name>
</gene>
<reference evidence="1" key="1">
    <citation type="submission" date="2021-03" db="EMBL/GenBank/DDBJ databases">
        <title>Draft genome sequence of rust myrtle Austropuccinia psidii MF-1, a brazilian biotype.</title>
        <authorList>
            <person name="Quecine M.C."/>
            <person name="Pachon D.M.R."/>
            <person name="Bonatelli M.L."/>
            <person name="Correr F.H."/>
            <person name="Franceschini L.M."/>
            <person name="Leite T.F."/>
            <person name="Margarido G.R.A."/>
            <person name="Almeida C.A."/>
            <person name="Ferrarezi J.A."/>
            <person name="Labate C.A."/>
        </authorList>
    </citation>
    <scope>NUCLEOTIDE SEQUENCE</scope>
    <source>
        <strain evidence="1">MF-1</strain>
    </source>
</reference>
<comment type="caution">
    <text evidence="1">The sequence shown here is derived from an EMBL/GenBank/DDBJ whole genome shotgun (WGS) entry which is preliminary data.</text>
</comment>
<sequence>MHPLGILEAQIIFPHPPGIIRLKVESVVMNNCISQHFLLGNHYLNIHGININNHKDRSLIIGEIGRQKFAFTLERREITVIRQVKNVSRETFVPNEFIEVQISPELTLEMKEELSEILFKYREAFDSDND</sequence>
<dbReference type="AlphaFoldDB" id="A0A9Q3HNX6"/>
<accession>A0A9Q3HNX6</accession>
<organism evidence="1 2">
    <name type="scientific">Austropuccinia psidii MF-1</name>
    <dbReference type="NCBI Taxonomy" id="1389203"/>
    <lineage>
        <taxon>Eukaryota</taxon>
        <taxon>Fungi</taxon>
        <taxon>Dikarya</taxon>
        <taxon>Basidiomycota</taxon>
        <taxon>Pucciniomycotina</taxon>
        <taxon>Pucciniomycetes</taxon>
        <taxon>Pucciniales</taxon>
        <taxon>Sphaerophragmiaceae</taxon>
        <taxon>Austropuccinia</taxon>
    </lineage>
</organism>
<evidence type="ECO:0000313" key="2">
    <source>
        <dbReference type="Proteomes" id="UP000765509"/>
    </source>
</evidence>
<dbReference type="Proteomes" id="UP000765509">
    <property type="component" value="Unassembled WGS sequence"/>
</dbReference>
<keyword evidence="2" id="KW-1185">Reference proteome</keyword>
<dbReference type="EMBL" id="AVOT02022711">
    <property type="protein sequence ID" value="MBW0512288.1"/>
    <property type="molecule type" value="Genomic_DNA"/>
</dbReference>
<name>A0A9Q3HNX6_9BASI</name>
<protein>
    <submittedName>
        <fullName evidence="1">Uncharacterized protein</fullName>
    </submittedName>
</protein>
<evidence type="ECO:0000313" key="1">
    <source>
        <dbReference type="EMBL" id="MBW0512288.1"/>
    </source>
</evidence>